<proteinExistence type="predicted"/>
<sequence length="63" mass="7256">MDTTKYIRQALAHQDFRAVGYEDLVTLLKQVNFDYLKKIKINVISRFLGAEKQSFTSVSNSSK</sequence>
<dbReference type="EMBL" id="JBHSDT010000004">
    <property type="protein sequence ID" value="MFC4402922.1"/>
    <property type="molecule type" value="Genomic_DNA"/>
</dbReference>
<comment type="caution">
    <text evidence="1">The sequence shown here is derived from an EMBL/GenBank/DDBJ whole genome shotgun (WGS) entry which is preliminary data.</text>
</comment>
<dbReference type="RefSeq" id="WP_390250970.1">
    <property type="nucleotide sequence ID" value="NZ_JBHSDT010000004.1"/>
</dbReference>
<gene>
    <name evidence="1" type="ORF">ACFOY7_07530</name>
</gene>
<dbReference type="Proteomes" id="UP001595882">
    <property type="component" value="Unassembled WGS sequence"/>
</dbReference>
<protein>
    <submittedName>
        <fullName evidence="1">Uncharacterized protein</fullName>
    </submittedName>
</protein>
<keyword evidence="2" id="KW-1185">Reference proteome</keyword>
<reference evidence="2" key="1">
    <citation type="journal article" date="2019" name="Int. J. Syst. Evol. Microbiol.">
        <title>The Global Catalogue of Microorganisms (GCM) 10K type strain sequencing project: providing services to taxonomists for standard genome sequencing and annotation.</title>
        <authorList>
            <consortium name="The Broad Institute Genomics Platform"/>
            <consortium name="The Broad Institute Genome Sequencing Center for Infectious Disease"/>
            <person name="Wu L."/>
            <person name="Ma J."/>
        </authorList>
    </citation>
    <scope>NUCLEOTIDE SEQUENCE [LARGE SCALE GENOMIC DNA]</scope>
    <source>
        <strain evidence="2">CCUG 37865</strain>
    </source>
</reference>
<accession>A0ABV8WTK6</accession>
<name>A0ABV8WTK6_9BACI</name>
<evidence type="ECO:0000313" key="1">
    <source>
        <dbReference type="EMBL" id="MFC4402922.1"/>
    </source>
</evidence>
<evidence type="ECO:0000313" key="2">
    <source>
        <dbReference type="Proteomes" id="UP001595882"/>
    </source>
</evidence>
<organism evidence="1 2">
    <name type="scientific">Gracilibacillus xinjiangensis</name>
    <dbReference type="NCBI Taxonomy" id="1193282"/>
    <lineage>
        <taxon>Bacteria</taxon>
        <taxon>Bacillati</taxon>
        <taxon>Bacillota</taxon>
        <taxon>Bacilli</taxon>
        <taxon>Bacillales</taxon>
        <taxon>Bacillaceae</taxon>
        <taxon>Gracilibacillus</taxon>
    </lineage>
</organism>